<sequence>MHKTKGFRTAAPGRTFQRLQAVAGTSAVQLVDEVQRPRRRAHAFIDVTAAEVARRKLRQIEGTGQRVVITSMHRHRPGSSAKVIGWTD</sequence>
<reference evidence="1 2" key="2">
    <citation type="submission" date="2023-11" db="EMBL/GenBank/DDBJ databases">
        <authorList>
            <person name="Lara A.C."/>
            <person name="Chronakova A."/>
        </authorList>
    </citation>
    <scope>NUCLEOTIDE SEQUENCE [LARGE SCALE GENOMIC DNA]</scope>
    <source>
        <strain evidence="1 2">BCCO 10_0856</strain>
    </source>
</reference>
<proteinExistence type="predicted"/>
<protein>
    <submittedName>
        <fullName evidence="1">Uncharacterized protein</fullName>
    </submittedName>
</protein>
<keyword evidence="2" id="KW-1185">Reference proteome</keyword>
<reference evidence="1 2" key="1">
    <citation type="submission" date="2023-11" db="EMBL/GenBank/DDBJ databases">
        <title>Lentzea sokolovensis, sp. nov., Lentzea kristufkii, sp. nov., and Lentzea miocenensis, sp. nov., rare actinobacteria from Sokolov Coal Basin, Miocene lacustrine sediment, Czech Republic.</title>
        <authorList>
            <person name="Lara A."/>
            <person name="Kotroba L."/>
            <person name="Nouioui I."/>
            <person name="Neumann-Schaal M."/>
            <person name="Mast Y."/>
            <person name="Chronakova A."/>
        </authorList>
    </citation>
    <scope>NUCLEOTIDE SEQUENCE [LARGE SCALE GENOMIC DNA]</scope>
    <source>
        <strain evidence="1 2">BCCO 10_0856</strain>
    </source>
</reference>
<evidence type="ECO:0000313" key="2">
    <source>
        <dbReference type="Proteomes" id="UP001285521"/>
    </source>
</evidence>
<organism evidence="1 2">
    <name type="scientific">Lentzea miocenica</name>
    <dbReference type="NCBI Taxonomy" id="3095431"/>
    <lineage>
        <taxon>Bacteria</taxon>
        <taxon>Bacillati</taxon>
        <taxon>Actinomycetota</taxon>
        <taxon>Actinomycetes</taxon>
        <taxon>Pseudonocardiales</taxon>
        <taxon>Pseudonocardiaceae</taxon>
        <taxon>Lentzea</taxon>
    </lineage>
</organism>
<dbReference type="RefSeq" id="WP_319972111.1">
    <property type="nucleotide sequence ID" value="NZ_JAXAVW010000056.1"/>
</dbReference>
<evidence type="ECO:0000313" key="1">
    <source>
        <dbReference type="EMBL" id="MDX8037113.1"/>
    </source>
</evidence>
<comment type="caution">
    <text evidence="1">The sequence shown here is derived from an EMBL/GenBank/DDBJ whole genome shotgun (WGS) entry which is preliminary data.</text>
</comment>
<name>A0ABU4TFY4_9PSEU</name>
<gene>
    <name evidence="1" type="ORF">SK803_43565</name>
</gene>
<accession>A0ABU4TFY4</accession>
<dbReference type="EMBL" id="JAXAVW010000056">
    <property type="protein sequence ID" value="MDX8037113.1"/>
    <property type="molecule type" value="Genomic_DNA"/>
</dbReference>
<dbReference type="Proteomes" id="UP001285521">
    <property type="component" value="Unassembled WGS sequence"/>
</dbReference>